<reference evidence="3" key="1">
    <citation type="journal article" date="2019" name="bioRxiv">
        <title>Genomics, evolutionary history and diagnostics of the Alternaria alternata species group including apple and Asian pear pathotypes.</title>
        <authorList>
            <person name="Armitage A.D."/>
            <person name="Cockerton H.M."/>
            <person name="Sreenivasaprasad S."/>
            <person name="Woodhall J.W."/>
            <person name="Lane C.R."/>
            <person name="Harrison R.J."/>
            <person name="Clarkson J.P."/>
        </authorList>
    </citation>
    <scope>NUCLEOTIDE SEQUENCE [LARGE SCALE GENOMIC DNA]</scope>
    <source>
        <strain evidence="3">FERA 1082</strain>
    </source>
</reference>
<gene>
    <name evidence="2" type="ORF">AA0114_g747</name>
</gene>
<feature type="compositionally biased region" description="Polar residues" evidence="1">
    <location>
        <begin position="51"/>
        <end position="64"/>
    </location>
</feature>
<proteinExistence type="predicted"/>
<dbReference type="EMBL" id="PDXA01000002">
    <property type="protein sequence ID" value="RYN61050.1"/>
    <property type="molecule type" value="Genomic_DNA"/>
</dbReference>
<name>A0A4Q4MX24_9PLEO</name>
<evidence type="ECO:0000313" key="2">
    <source>
        <dbReference type="EMBL" id="RYN61050.1"/>
    </source>
</evidence>
<accession>A0A4Q4MX24</accession>
<evidence type="ECO:0000313" key="3">
    <source>
        <dbReference type="Proteomes" id="UP000292402"/>
    </source>
</evidence>
<feature type="compositionally biased region" description="Low complexity" evidence="1">
    <location>
        <begin position="38"/>
        <end position="50"/>
    </location>
</feature>
<dbReference type="OrthoDB" id="3777131at2759"/>
<feature type="compositionally biased region" description="Basic and acidic residues" evidence="1">
    <location>
        <begin position="80"/>
        <end position="89"/>
    </location>
</feature>
<feature type="compositionally biased region" description="Low complexity" evidence="1">
    <location>
        <begin position="135"/>
        <end position="150"/>
    </location>
</feature>
<dbReference type="Proteomes" id="UP000292402">
    <property type="component" value="Unassembled WGS sequence"/>
</dbReference>
<evidence type="ECO:0000256" key="1">
    <source>
        <dbReference type="SAM" id="MobiDB-lite"/>
    </source>
</evidence>
<organism evidence="2 3">
    <name type="scientific">Alternaria tenuissima</name>
    <dbReference type="NCBI Taxonomy" id="119927"/>
    <lineage>
        <taxon>Eukaryota</taxon>
        <taxon>Fungi</taxon>
        <taxon>Dikarya</taxon>
        <taxon>Ascomycota</taxon>
        <taxon>Pezizomycotina</taxon>
        <taxon>Dothideomycetes</taxon>
        <taxon>Pleosporomycetidae</taxon>
        <taxon>Pleosporales</taxon>
        <taxon>Pleosporineae</taxon>
        <taxon>Pleosporaceae</taxon>
        <taxon>Alternaria</taxon>
        <taxon>Alternaria sect. Alternaria</taxon>
        <taxon>Alternaria alternata complex</taxon>
    </lineage>
</organism>
<dbReference type="AlphaFoldDB" id="A0A4Q4MX24"/>
<protein>
    <submittedName>
        <fullName evidence="2">Uncharacterized protein</fullName>
    </submittedName>
</protein>
<comment type="caution">
    <text evidence="2">The sequence shown here is derived from an EMBL/GenBank/DDBJ whole genome shotgun (WGS) entry which is preliminary data.</text>
</comment>
<sequence length="284" mass="30672">MSDIAMAPRPNTPTARKGPVPSSPSSKGSGKAQQQRKVSVSQATSTAQQQRKNSTSRDSPNVVGQQRRESTAAKGSILAGDKRKDEELSPTKVYPQGNAEAADNGTTHPHPQSFPPPKKRRISSAKPIVSPAQEPATTTSSQPPSAAPISPTTQLLHHVLTTHPNLVPTSPSPILSSNIDAIAHTMWQVAFNHGPLLARACQYSAMFSPLKLAALAKLNFLPSWWFFREGVMKGLPEMVGERIVDDGEMQREWKEAVCWCMGILGERADVKAVMGKAEQGKTEQ</sequence>
<feature type="compositionally biased region" description="Low complexity" evidence="1">
    <location>
        <begin position="17"/>
        <end position="31"/>
    </location>
</feature>
<feature type="region of interest" description="Disordered" evidence="1">
    <location>
        <begin position="1"/>
        <end position="150"/>
    </location>
</feature>